<dbReference type="InterPro" id="IPR050646">
    <property type="entry name" value="Cas1"/>
</dbReference>
<evidence type="ECO:0000313" key="12">
    <source>
        <dbReference type="Proteomes" id="UP000321638"/>
    </source>
</evidence>
<evidence type="ECO:0000256" key="7">
    <source>
        <dbReference type="ARBA" id="ARBA00023125"/>
    </source>
</evidence>
<dbReference type="InterPro" id="IPR042206">
    <property type="entry name" value="CRISPR-assoc_Cas1_C"/>
</dbReference>
<evidence type="ECO:0000313" key="11">
    <source>
        <dbReference type="EMBL" id="TXL82052.1"/>
    </source>
</evidence>
<dbReference type="GO" id="GO:0051607">
    <property type="term" value="P:defense response to virus"/>
    <property type="evidence" value="ECO:0007669"/>
    <property type="project" value="UniProtKB-UniRule"/>
</dbReference>
<comment type="subunit">
    <text evidence="9 10">Homodimer, forms a heterotetramer with a Cas2 homodimer.</text>
</comment>
<gene>
    <name evidence="10 11" type="primary">cas1</name>
    <name evidence="11" type="ORF">FHP25_03035</name>
</gene>
<evidence type="ECO:0000256" key="10">
    <source>
        <dbReference type="HAMAP-Rule" id="MF_01470"/>
    </source>
</evidence>
<feature type="binding site" evidence="10">
    <location>
        <position position="248"/>
    </location>
    <ligand>
        <name>Mn(2+)</name>
        <dbReference type="ChEBI" id="CHEBI:29035"/>
    </ligand>
</feature>
<organism evidence="11 12">
    <name type="scientific">Vineibacter terrae</name>
    <dbReference type="NCBI Taxonomy" id="2586908"/>
    <lineage>
        <taxon>Bacteria</taxon>
        <taxon>Pseudomonadati</taxon>
        <taxon>Pseudomonadota</taxon>
        <taxon>Alphaproteobacteria</taxon>
        <taxon>Hyphomicrobiales</taxon>
        <taxon>Vineibacter</taxon>
    </lineage>
</organism>
<dbReference type="NCBIfam" id="TIGR00287">
    <property type="entry name" value="cas1"/>
    <property type="match status" value="1"/>
</dbReference>
<accession>A0A5C8PUM5</accession>
<keyword evidence="1 10" id="KW-0540">Nuclease</keyword>
<comment type="caution">
    <text evidence="11">The sequence shown here is derived from an EMBL/GenBank/DDBJ whole genome shotgun (WGS) entry which is preliminary data.</text>
</comment>
<reference evidence="11 12" key="1">
    <citation type="submission" date="2019-06" db="EMBL/GenBank/DDBJ databases">
        <title>New taxonomy in bacterial strain CC-CFT640, isolated from vineyard.</title>
        <authorList>
            <person name="Lin S.-Y."/>
            <person name="Tsai C.-F."/>
            <person name="Young C.-C."/>
        </authorList>
    </citation>
    <scope>NUCLEOTIDE SEQUENCE [LARGE SCALE GENOMIC DNA]</scope>
    <source>
        <strain evidence="11 12">CC-CFT640</strain>
    </source>
</reference>
<dbReference type="CDD" id="cd09634">
    <property type="entry name" value="Cas1_I-II-III"/>
    <property type="match status" value="1"/>
</dbReference>
<keyword evidence="5 10" id="KW-0460">Magnesium</keyword>
<evidence type="ECO:0000256" key="9">
    <source>
        <dbReference type="ARBA" id="ARBA00038592"/>
    </source>
</evidence>
<evidence type="ECO:0000256" key="3">
    <source>
        <dbReference type="ARBA" id="ARBA00022759"/>
    </source>
</evidence>
<evidence type="ECO:0000256" key="1">
    <source>
        <dbReference type="ARBA" id="ARBA00022722"/>
    </source>
</evidence>
<feature type="binding site" evidence="10">
    <location>
        <position position="168"/>
    </location>
    <ligand>
        <name>Mn(2+)</name>
        <dbReference type="ChEBI" id="CHEBI:29035"/>
    </ligand>
</feature>
<keyword evidence="2 10" id="KW-0479">Metal-binding</keyword>
<proteinExistence type="inferred from homology"/>
<dbReference type="GO" id="GO:0046872">
    <property type="term" value="F:metal ion binding"/>
    <property type="evidence" value="ECO:0007669"/>
    <property type="project" value="UniProtKB-UniRule"/>
</dbReference>
<evidence type="ECO:0000256" key="4">
    <source>
        <dbReference type="ARBA" id="ARBA00022801"/>
    </source>
</evidence>
<dbReference type="InterPro" id="IPR042211">
    <property type="entry name" value="CRISPR-assoc_Cas1_N"/>
</dbReference>
<sequence>MSDDEAAMPAIYIDRKEPHLDVDHGALVVRLDGERVAGLPLAGADRVVLRRAGTVSVRLLAELGERGIGLFVLGGRTGAPRAHLLGCPHGDASVRFGQMRLAARSQRVVDLARHAVHAKVTGHRRLIALAMQQRPDLRKPMFDALAEIDGILARLPAVTALEALRGSEGAAAASFFRAYMTLFPDSLGFIGRNRRPPRDPVNACLSLGYTLLHGEAVRAAWTAGLDPQIGFLHALLAGRESLGCDLVEMCRPAVDELVWSLFRDRTLRGDHFRMVEGACLLGKTGRAAYYEAFEAIAVRERRRLRHVTAGLARLARSAAGDGP</sequence>
<keyword evidence="6 10" id="KW-0051">Antiviral defense</keyword>
<evidence type="ECO:0000256" key="5">
    <source>
        <dbReference type="ARBA" id="ARBA00022842"/>
    </source>
</evidence>
<dbReference type="GO" id="GO:0016787">
    <property type="term" value="F:hydrolase activity"/>
    <property type="evidence" value="ECO:0007669"/>
    <property type="project" value="UniProtKB-KW"/>
</dbReference>
<keyword evidence="8 10" id="KW-0464">Manganese</keyword>
<comment type="function">
    <text evidence="10">CRISPR (clustered regularly interspaced short palindromic repeat), is an adaptive immune system that provides protection against mobile genetic elements (viruses, transposable elements and conjugative plasmids). CRISPR clusters contain spacers, sequences complementary to antecedent mobile elements, and target invading nucleic acids. CRISPR clusters are transcribed and processed into CRISPR RNA (crRNA). Acts as a dsDNA endonuclease. Involved in the integration of spacer DNA into the CRISPR cassette.</text>
</comment>
<dbReference type="PANTHER" id="PTHR34353">
    <property type="entry name" value="CRISPR-ASSOCIATED ENDONUCLEASE CAS1 1"/>
    <property type="match status" value="1"/>
</dbReference>
<evidence type="ECO:0000256" key="8">
    <source>
        <dbReference type="ARBA" id="ARBA00023211"/>
    </source>
</evidence>
<feature type="binding site" evidence="10">
    <location>
        <position position="233"/>
    </location>
    <ligand>
        <name>Mn(2+)</name>
        <dbReference type="ChEBI" id="CHEBI:29035"/>
    </ligand>
</feature>
<dbReference type="GO" id="GO:0043571">
    <property type="term" value="P:maintenance of CRISPR repeat elements"/>
    <property type="evidence" value="ECO:0007669"/>
    <property type="project" value="UniProtKB-UniRule"/>
</dbReference>
<dbReference type="Gene3D" id="3.100.10.20">
    <property type="entry name" value="CRISPR-associated endonuclease Cas1, N-terminal domain"/>
    <property type="match status" value="1"/>
</dbReference>
<dbReference type="AlphaFoldDB" id="A0A5C8PUM5"/>
<dbReference type="Proteomes" id="UP000321638">
    <property type="component" value="Unassembled WGS sequence"/>
</dbReference>
<dbReference type="HAMAP" id="MF_01470">
    <property type="entry name" value="Cas1"/>
    <property type="match status" value="1"/>
</dbReference>
<evidence type="ECO:0000256" key="2">
    <source>
        <dbReference type="ARBA" id="ARBA00022723"/>
    </source>
</evidence>
<keyword evidence="3 10" id="KW-0255">Endonuclease</keyword>
<dbReference type="GO" id="GO:0004519">
    <property type="term" value="F:endonuclease activity"/>
    <property type="evidence" value="ECO:0007669"/>
    <property type="project" value="UniProtKB-UniRule"/>
</dbReference>
<comment type="similarity">
    <text evidence="10">Belongs to the CRISPR-associated endonuclease Cas1 family.</text>
</comment>
<dbReference type="EC" id="3.1.-.-" evidence="10"/>
<comment type="cofactor">
    <cofactor evidence="10">
        <name>Mg(2+)</name>
        <dbReference type="ChEBI" id="CHEBI:18420"/>
    </cofactor>
    <cofactor evidence="10">
        <name>Mn(2+)</name>
        <dbReference type="ChEBI" id="CHEBI:29035"/>
    </cofactor>
</comment>
<dbReference type="EMBL" id="VDUZ01000002">
    <property type="protein sequence ID" value="TXL82052.1"/>
    <property type="molecule type" value="Genomic_DNA"/>
</dbReference>
<keyword evidence="4 10" id="KW-0378">Hydrolase</keyword>
<dbReference type="GO" id="GO:0003677">
    <property type="term" value="F:DNA binding"/>
    <property type="evidence" value="ECO:0007669"/>
    <property type="project" value="UniProtKB-KW"/>
</dbReference>
<dbReference type="OrthoDB" id="9803119at2"/>
<evidence type="ECO:0000256" key="6">
    <source>
        <dbReference type="ARBA" id="ARBA00023118"/>
    </source>
</evidence>
<dbReference type="InterPro" id="IPR002729">
    <property type="entry name" value="CRISPR-assoc_Cas1"/>
</dbReference>
<keyword evidence="12" id="KW-1185">Reference proteome</keyword>
<protein>
    <recommendedName>
        <fullName evidence="10">CRISPR-associated endonuclease Cas1</fullName>
        <ecNumber evidence="10">3.1.-.-</ecNumber>
    </recommendedName>
</protein>
<dbReference type="Gene3D" id="1.20.120.920">
    <property type="entry name" value="CRISPR-associated endonuclease Cas1, C-terminal domain"/>
    <property type="match status" value="1"/>
</dbReference>
<keyword evidence="7 10" id="KW-0238">DNA-binding</keyword>
<dbReference type="Pfam" id="PF01867">
    <property type="entry name" value="Cas_Cas1"/>
    <property type="match status" value="1"/>
</dbReference>
<dbReference type="PANTHER" id="PTHR34353:SF2">
    <property type="entry name" value="CRISPR-ASSOCIATED ENDONUCLEASE CAS1 1"/>
    <property type="match status" value="1"/>
</dbReference>
<name>A0A5C8PUM5_9HYPH</name>